<dbReference type="Pfam" id="PF25601">
    <property type="entry name" value="AAA_lid_14"/>
    <property type="match status" value="1"/>
</dbReference>
<evidence type="ECO:0000256" key="2">
    <source>
        <dbReference type="ARBA" id="ARBA00022490"/>
    </source>
</evidence>
<dbReference type="Proteomes" id="UP000886339">
    <property type="component" value="Unassembled WGS sequence"/>
</dbReference>
<keyword evidence="5" id="KW-0547">Nucleotide-binding</keyword>
<evidence type="ECO:0000256" key="9">
    <source>
        <dbReference type="ARBA" id="ARBA00023125"/>
    </source>
</evidence>
<keyword evidence="4" id="KW-0597">Phosphoprotein</keyword>
<dbReference type="Pfam" id="PF02954">
    <property type="entry name" value="HTH_8"/>
    <property type="match status" value="1"/>
</dbReference>
<dbReference type="InterPro" id="IPR027417">
    <property type="entry name" value="P-loop_NTPase"/>
</dbReference>
<dbReference type="GO" id="GO:0006355">
    <property type="term" value="P:regulation of DNA-templated transcription"/>
    <property type="evidence" value="ECO:0007669"/>
    <property type="project" value="InterPro"/>
</dbReference>
<evidence type="ECO:0000256" key="10">
    <source>
        <dbReference type="ARBA" id="ARBA00023159"/>
    </source>
</evidence>
<keyword evidence="11" id="KW-0804">Transcription</keyword>
<comment type="caution">
    <text evidence="13">The sequence shown here is derived from an EMBL/GenBank/DDBJ whole genome shotgun (WGS) entry which is preliminary data.</text>
</comment>
<keyword evidence="10" id="KW-0010">Activator</keyword>
<organism evidence="13">
    <name type="scientific">Thiolapillus brandeum</name>
    <dbReference type="NCBI Taxonomy" id="1076588"/>
    <lineage>
        <taxon>Bacteria</taxon>
        <taxon>Pseudomonadati</taxon>
        <taxon>Pseudomonadota</taxon>
        <taxon>Gammaproteobacteria</taxon>
        <taxon>Chromatiales</taxon>
        <taxon>Sedimenticolaceae</taxon>
        <taxon>Thiolapillus</taxon>
    </lineage>
</organism>
<dbReference type="EMBL" id="DRLF01000390">
    <property type="protein sequence ID" value="HEC07421.1"/>
    <property type="molecule type" value="Genomic_DNA"/>
</dbReference>
<comment type="subcellular location">
    <subcellularLocation>
        <location evidence="1">Cytoplasm</location>
    </subcellularLocation>
</comment>
<keyword evidence="3" id="KW-0678">Repressor</keyword>
<keyword evidence="7" id="KW-0902">Two-component regulatory system</keyword>
<dbReference type="GO" id="GO:0005524">
    <property type="term" value="F:ATP binding"/>
    <property type="evidence" value="ECO:0007669"/>
    <property type="project" value="UniProtKB-KW"/>
</dbReference>
<dbReference type="GO" id="GO:0000160">
    <property type="term" value="P:phosphorelay signal transduction system"/>
    <property type="evidence" value="ECO:0007669"/>
    <property type="project" value="UniProtKB-KW"/>
</dbReference>
<sequence>RVGGTETLHTSARIITATNRDLETMVKEGRFREDLYYRLNVVNISLPPLRERMEDLPLLTEHLLGKINQRLHTQVRNISEAAWSRMQAYEWPGNVRELENILTRATVLCRDDTITPDLLGIDDASATDTEAATAGNSELELISLDVLEERHVRQILEYTRWHKGKACTILGISRPALERRIKKYGFNES</sequence>
<feature type="non-terminal residue" evidence="13">
    <location>
        <position position="1"/>
    </location>
</feature>
<dbReference type="PANTHER" id="PTHR32071">
    <property type="entry name" value="TRANSCRIPTIONAL REGULATORY PROTEIN"/>
    <property type="match status" value="1"/>
</dbReference>
<dbReference type="PANTHER" id="PTHR32071:SF95">
    <property type="entry name" value="DNA-BINDING TRANSCRIPTIONAL REGULATOR NTRC"/>
    <property type="match status" value="1"/>
</dbReference>
<evidence type="ECO:0000256" key="11">
    <source>
        <dbReference type="ARBA" id="ARBA00023163"/>
    </source>
</evidence>
<evidence type="ECO:0000256" key="5">
    <source>
        <dbReference type="ARBA" id="ARBA00022741"/>
    </source>
</evidence>
<reference evidence="13" key="1">
    <citation type="journal article" date="2020" name="mSystems">
        <title>Genome- and Community-Level Interaction Insights into Carbon Utilization and Element Cycling Functions of Hydrothermarchaeota in Hydrothermal Sediment.</title>
        <authorList>
            <person name="Zhou Z."/>
            <person name="Liu Y."/>
            <person name="Xu W."/>
            <person name="Pan J."/>
            <person name="Luo Z.H."/>
            <person name="Li M."/>
        </authorList>
    </citation>
    <scope>NUCLEOTIDE SEQUENCE [LARGE SCALE GENOMIC DNA]</scope>
    <source>
        <strain evidence="13">HyVt-458</strain>
    </source>
</reference>
<evidence type="ECO:0000256" key="3">
    <source>
        <dbReference type="ARBA" id="ARBA00022491"/>
    </source>
</evidence>
<dbReference type="Gene3D" id="3.40.50.300">
    <property type="entry name" value="P-loop containing nucleotide triphosphate hydrolases"/>
    <property type="match status" value="1"/>
</dbReference>
<evidence type="ECO:0000256" key="7">
    <source>
        <dbReference type="ARBA" id="ARBA00023012"/>
    </source>
</evidence>
<dbReference type="PRINTS" id="PR01590">
    <property type="entry name" value="HTHFIS"/>
</dbReference>
<protein>
    <submittedName>
        <fullName evidence="13">Sigma-54-dependent Fis family transcriptional regulator</fullName>
    </submittedName>
</protein>
<feature type="domain" description="Sigma-54 factor interaction" evidence="12">
    <location>
        <begin position="1"/>
        <end position="107"/>
    </location>
</feature>
<keyword evidence="9" id="KW-0238">DNA-binding</keyword>
<dbReference type="GO" id="GO:0005737">
    <property type="term" value="C:cytoplasm"/>
    <property type="evidence" value="ECO:0007669"/>
    <property type="project" value="UniProtKB-SubCell"/>
</dbReference>
<dbReference type="SUPFAM" id="SSF46689">
    <property type="entry name" value="Homeodomain-like"/>
    <property type="match status" value="1"/>
</dbReference>
<evidence type="ECO:0000313" key="13">
    <source>
        <dbReference type="EMBL" id="HEC07421.1"/>
    </source>
</evidence>
<dbReference type="InterPro" id="IPR058031">
    <property type="entry name" value="AAA_lid_NorR"/>
</dbReference>
<dbReference type="PROSITE" id="PS50045">
    <property type="entry name" value="SIGMA54_INTERACT_4"/>
    <property type="match status" value="1"/>
</dbReference>
<evidence type="ECO:0000259" key="12">
    <source>
        <dbReference type="PROSITE" id="PS50045"/>
    </source>
</evidence>
<dbReference type="SUPFAM" id="SSF52540">
    <property type="entry name" value="P-loop containing nucleoside triphosphate hydrolases"/>
    <property type="match status" value="1"/>
</dbReference>
<keyword evidence="8" id="KW-0805">Transcription regulation</keyword>
<evidence type="ECO:0000256" key="4">
    <source>
        <dbReference type="ARBA" id="ARBA00022553"/>
    </source>
</evidence>
<dbReference type="Gene3D" id="1.10.10.60">
    <property type="entry name" value="Homeodomain-like"/>
    <property type="match status" value="1"/>
</dbReference>
<proteinExistence type="predicted"/>
<dbReference type="InterPro" id="IPR025944">
    <property type="entry name" value="Sigma_54_int_dom_CS"/>
</dbReference>
<keyword evidence="6" id="KW-0067">ATP-binding</keyword>
<evidence type="ECO:0000256" key="6">
    <source>
        <dbReference type="ARBA" id="ARBA00022840"/>
    </source>
</evidence>
<dbReference type="Gene3D" id="1.10.8.60">
    <property type="match status" value="1"/>
</dbReference>
<dbReference type="PROSITE" id="PS00688">
    <property type="entry name" value="SIGMA54_INTERACT_3"/>
    <property type="match status" value="1"/>
</dbReference>
<dbReference type="Pfam" id="PF00158">
    <property type="entry name" value="Sigma54_activat"/>
    <property type="match status" value="1"/>
</dbReference>
<keyword evidence="2" id="KW-0963">Cytoplasm</keyword>
<accession>A0A831RUQ4</accession>
<evidence type="ECO:0000256" key="1">
    <source>
        <dbReference type="ARBA" id="ARBA00004496"/>
    </source>
</evidence>
<evidence type="ECO:0000256" key="8">
    <source>
        <dbReference type="ARBA" id="ARBA00023015"/>
    </source>
</evidence>
<dbReference type="InterPro" id="IPR002078">
    <property type="entry name" value="Sigma_54_int"/>
</dbReference>
<dbReference type="GO" id="GO:0043565">
    <property type="term" value="F:sequence-specific DNA binding"/>
    <property type="evidence" value="ECO:0007669"/>
    <property type="project" value="InterPro"/>
</dbReference>
<name>A0A831RUQ4_9GAMM</name>
<dbReference type="InterPro" id="IPR009057">
    <property type="entry name" value="Homeodomain-like_sf"/>
</dbReference>
<gene>
    <name evidence="13" type="ORF">ENJ12_11240</name>
</gene>
<dbReference type="InterPro" id="IPR002197">
    <property type="entry name" value="HTH_Fis"/>
</dbReference>
<dbReference type="AlphaFoldDB" id="A0A831RUQ4"/>